<evidence type="ECO:0000313" key="3">
    <source>
        <dbReference type="Proteomes" id="UP001626550"/>
    </source>
</evidence>
<proteinExistence type="predicted"/>
<protein>
    <submittedName>
        <fullName evidence="2">Uncharacterized protein</fullName>
    </submittedName>
</protein>
<dbReference type="EMBL" id="JBJKFK010001334">
    <property type="protein sequence ID" value="KAL3313357.1"/>
    <property type="molecule type" value="Genomic_DNA"/>
</dbReference>
<organism evidence="2 3">
    <name type="scientific">Cichlidogyrus casuarinus</name>
    <dbReference type="NCBI Taxonomy" id="1844966"/>
    <lineage>
        <taxon>Eukaryota</taxon>
        <taxon>Metazoa</taxon>
        <taxon>Spiralia</taxon>
        <taxon>Lophotrochozoa</taxon>
        <taxon>Platyhelminthes</taxon>
        <taxon>Monogenea</taxon>
        <taxon>Monopisthocotylea</taxon>
        <taxon>Dactylogyridea</taxon>
        <taxon>Ancyrocephalidae</taxon>
        <taxon>Cichlidogyrus</taxon>
    </lineage>
</organism>
<feature type="region of interest" description="Disordered" evidence="1">
    <location>
        <begin position="1"/>
        <end position="40"/>
    </location>
</feature>
<sequence>MGCIGSKLSKASEPDIQKRVDSDTVTSGAVSTAHDAEPTVATIVEDSEAEAVAESQNSNCKIFKVQEQPSSENSISDKSKPRLINISIEIDPSRASYSQK</sequence>
<evidence type="ECO:0000313" key="2">
    <source>
        <dbReference type="EMBL" id="KAL3313357.1"/>
    </source>
</evidence>
<dbReference type="Proteomes" id="UP001626550">
    <property type="component" value="Unassembled WGS sequence"/>
</dbReference>
<name>A0ABD2Q2B4_9PLAT</name>
<comment type="caution">
    <text evidence="2">The sequence shown here is derived from an EMBL/GenBank/DDBJ whole genome shotgun (WGS) entry which is preliminary data.</text>
</comment>
<reference evidence="2 3" key="1">
    <citation type="submission" date="2024-11" db="EMBL/GenBank/DDBJ databases">
        <title>Adaptive evolution of stress response genes in parasites aligns with host niche diversity.</title>
        <authorList>
            <person name="Hahn C."/>
            <person name="Resl P."/>
        </authorList>
    </citation>
    <scope>NUCLEOTIDE SEQUENCE [LARGE SCALE GENOMIC DNA]</scope>
    <source>
        <strain evidence="2">EGGRZ-B1_66</strain>
        <tissue evidence="2">Body</tissue>
    </source>
</reference>
<dbReference type="AlphaFoldDB" id="A0ABD2Q2B4"/>
<accession>A0ABD2Q2B4</accession>
<keyword evidence="3" id="KW-1185">Reference proteome</keyword>
<gene>
    <name evidence="2" type="ORF">Ciccas_008043</name>
</gene>
<feature type="compositionally biased region" description="Basic and acidic residues" evidence="1">
    <location>
        <begin position="10"/>
        <end position="22"/>
    </location>
</feature>
<evidence type="ECO:0000256" key="1">
    <source>
        <dbReference type="SAM" id="MobiDB-lite"/>
    </source>
</evidence>